<evidence type="ECO:0000313" key="2">
    <source>
        <dbReference type="Proteomes" id="UP000199440"/>
    </source>
</evidence>
<keyword evidence="2" id="KW-1185">Reference proteome</keyword>
<evidence type="ECO:0000313" key="1">
    <source>
        <dbReference type="EMBL" id="SDM89205.1"/>
    </source>
</evidence>
<dbReference type="RefSeq" id="WP_089894853.1">
    <property type="nucleotide sequence ID" value="NZ_FNGV01000016.1"/>
</dbReference>
<protein>
    <submittedName>
        <fullName evidence="1">Uncharacterized protein</fullName>
    </submittedName>
</protein>
<dbReference type="OrthoDB" id="1439954at2"/>
<name>A0A1G9WYL7_9FLAO</name>
<dbReference type="PROSITE" id="PS51257">
    <property type="entry name" value="PROKAR_LIPOPROTEIN"/>
    <property type="match status" value="1"/>
</dbReference>
<dbReference type="EMBL" id="FNGV01000016">
    <property type="protein sequence ID" value="SDM89205.1"/>
    <property type="molecule type" value="Genomic_DNA"/>
</dbReference>
<sequence>MRNHYILMMLLLIAMSCNEKKRTNEAVAKAQISKSELGKGAMQLTLNGQTHVYNHIDWEKSRVKYDGENVSLRIRQKRLPIVKFRFPDIHKSLTEFSEFKIPDVMRGLKSDKYSGYHSPITLNFIVYSEKEGKKQEAITLRKGTLRANFDNDRLHVEFEGEGGPSLDSTALYPIIGTIDIQMKK</sequence>
<reference evidence="1 2" key="1">
    <citation type="submission" date="2016-10" db="EMBL/GenBank/DDBJ databases">
        <authorList>
            <person name="de Groot N.N."/>
        </authorList>
    </citation>
    <scope>NUCLEOTIDE SEQUENCE [LARGE SCALE GENOMIC DNA]</scope>
    <source>
        <strain evidence="1 2">DSM 19886</strain>
    </source>
</reference>
<dbReference type="Proteomes" id="UP000199440">
    <property type="component" value="Unassembled WGS sequence"/>
</dbReference>
<proteinExistence type="predicted"/>
<organism evidence="1 2">
    <name type="scientific">Kriegella aquimaris</name>
    <dbReference type="NCBI Taxonomy" id="192904"/>
    <lineage>
        <taxon>Bacteria</taxon>
        <taxon>Pseudomonadati</taxon>
        <taxon>Bacteroidota</taxon>
        <taxon>Flavobacteriia</taxon>
        <taxon>Flavobacteriales</taxon>
        <taxon>Flavobacteriaceae</taxon>
        <taxon>Kriegella</taxon>
    </lineage>
</organism>
<dbReference type="AlphaFoldDB" id="A0A1G9WYL7"/>
<gene>
    <name evidence="1" type="ORF">SAMN04488514_116102</name>
</gene>
<accession>A0A1G9WYL7</accession>
<dbReference type="STRING" id="192904.SAMN04488514_116102"/>